<feature type="region of interest" description="Disordered" evidence="1">
    <location>
        <begin position="1"/>
        <end position="78"/>
    </location>
</feature>
<comment type="caution">
    <text evidence="2">The sequence shown here is derived from an EMBL/GenBank/DDBJ whole genome shotgun (WGS) entry which is preliminary data.</text>
</comment>
<dbReference type="Proteomes" id="UP001175353">
    <property type="component" value="Unassembled WGS sequence"/>
</dbReference>
<organism evidence="2 3">
    <name type="scientific">Friedmanniomyces endolithicus</name>
    <dbReference type="NCBI Taxonomy" id="329885"/>
    <lineage>
        <taxon>Eukaryota</taxon>
        <taxon>Fungi</taxon>
        <taxon>Dikarya</taxon>
        <taxon>Ascomycota</taxon>
        <taxon>Pezizomycotina</taxon>
        <taxon>Dothideomycetes</taxon>
        <taxon>Dothideomycetidae</taxon>
        <taxon>Mycosphaerellales</taxon>
        <taxon>Teratosphaeriaceae</taxon>
        <taxon>Friedmanniomyces</taxon>
    </lineage>
</organism>
<reference evidence="2" key="1">
    <citation type="submission" date="2023-06" db="EMBL/GenBank/DDBJ databases">
        <title>Black Yeasts Isolated from many extreme environments.</title>
        <authorList>
            <person name="Coleine C."/>
            <person name="Stajich J.E."/>
            <person name="Selbmann L."/>
        </authorList>
    </citation>
    <scope>NUCLEOTIDE SEQUENCE</scope>
    <source>
        <strain evidence="2">CCFEE 5200</strain>
    </source>
</reference>
<feature type="compositionally biased region" description="Polar residues" evidence="1">
    <location>
        <begin position="55"/>
        <end position="67"/>
    </location>
</feature>
<name>A0AAN6JWS5_9PEZI</name>
<dbReference type="AlphaFoldDB" id="A0AAN6JWS5"/>
<gene>
    <name evidence="2" type="ORF">LTR91_024545</name>
</gene>
<feature type="region of interest" description="Disordered" evidence="1">
    <location>
        <begin position="94"/>
        <end position="115"/>
    </location>
</feature>
<feature type="compositionally biased region" description="Polar residues" evidence="1">
    <location>
        <begin position="100"/>
        <end position="113"/>
    </location>
</feature>
<proteinExistence type="predicted"/>
<evidence type="ECO:0000313" key="3">
    <source>
        <dbReference type="Proteomes" id="UP001175353"/>
    </source>
</evidence>
<protein>
    <submittedName>
        <fullName evidence="2">Uncharacterized protein</fullName>
    </submittedName>
</protein>
<dbReference type="EMBL" id="JAUJLE010000631">
    <property type="protein sequence ID" value="KAK0952200.1"/>
    <property type="molecule type" value="Genomic_DNA"/>
</dbReference>
<keyword evidence="3" id="KW-1185">Reference proteome</keyword>
<feature type="compositionally biased region" description="Low complexity" evidence="1">
    <location>
        <begin position="39"/>
        <end position="49"/>
    </location>
</feature>
<sequence>MSRRVQDDMLDDGNDAGSGSPGPGWRGDPVRTTTEFVRSAATAEATTSANPEIQGPTSTSEYSSSVEFQGCKDTPTDDSAAALAKGISTVGATLSPEATPAQSPTGQSAQSWASEEHDVHMMILSLPSRTRGFGAVYDNPTTGFERSDNGPSGGAETLPEGTPAVQLATCPNGEYSHKSYAANFTSQDVVTPESVPLGLSSPISHFGEDPPNVTSLHQQVNARIIPITMTLPIDYQHMLADSSSPNQSMLIMFSRESYSYNPDGKPRNNGS</sequence>
<evidence type="ECO:0000256" key="1">
    <source>
        <dbReference type="SAM" id="MobiDB-lite"/>
    </source>
</evidence>
<accession>A0AAN6JWS5</accession>
<evidence type="ECO:0000313" key="2">
    <source>
        <dbReference type="EMBL" id="KAK0952200.1"/>
    </source>
</evidence>